<protein>
    <submittedName>
        <fullName evidence="2">Uncharacterized protein</fullName>
    </submittedName>
</protein>
<evidence type="ECO:0000256" key="1">
    <source>
        <dbReference type="SAM" id="MobiDB-lite"/>
    </source>
</evidence>
<evidence type="ECO:0000313" key="3">
    <source>
        <dbReference type="Proteomes" id="UP000694563"/>
    </source>
</evidence>
<name>A0A8C3VAC6_CATUS</name>
<proteinExistence type="predicted"/>
<feature type="compositionally biased region" description="Basic and acidic residues" evidence="1">
    <location>
        <begin position="110"/>
        <end position="124"/>
    </location>
</feature>
<dbReference type="AlphaFoldDB" id="A0A8C3VAC6"/>
<feature type="region of interest" description="Disordered" evidence="1">
    <location>
        <begin position="107"/>
        <end position="148"/>
    </location>
</feature>
<sequence>MAPLAAGSSVPPYLHFCAYRGLILVTEFLVHILRRFQCPSLPITSWLFNQQKSTNPCKKGSAHQEMLRHQMMTFSNTFFLEVIFHTRKEEQSHHKPFVCNSSRKQAVSLESEKPDSQQGARDRQGPALLKPDSSSRLHSALTRCLPTA</sequence>
<dbReference type="Proteomes" id="UP000694563">
    <property type="component" value="Chromosome 13"/>
</dbReference>
<reference evidence="2" key="3">
    <citation type="submission" date="2025-09" db="UniProtKB">
        <authorList>
            <consortium name="Ensembl"/>
        </authorList>
    </citation>
    <scope>IDENTIFICATION</scope>
</reference>
<evidence type="ECO:0000313" key="2">
    <source>
        <dbReference type="Ensembl" id="ENSCUSP00005025333.1"/>
    </source>
</evidence>
<organism evidence="2 3">
    <name type="scientific">Catharus ustulatus</name>
    <name type="common">Russet-backed thrush</name>
    <name type="synonym">Hylocichla ustulatus</name>
    <dbReference type="NCBI Taxonomy" id="91951"/>
    <lineage>
        <taxon>Eukaryota</taxon>
        <taxon>Metazoa</taxon>
        <taxon>Chordata</taxon>
        <taxon>Craniata</taxon>
        <taxon>Vertebrata</taxon>
        <taxon>Euteleostomi</taxon>
        <taxon>Archelosauria</taxon>
        <taxon>Archosauria</taxon>
        <taxon>Dinosauria</taxon>
        <taxon>Saurischia</taxon>
        <taxon>Theropoda</taxon>
        <taxon>Coelurosauria</taxon>
        <taxon>Aves</taxon>
        <taxon>Neognathae</taxon>
        <taxon>Neoaves</taxon>
        <taxon>Telluraves</taxon>
        <taxon>Australaves</taxon>
        <taxon>Passeriformes</taxon>
        <taxon>Turdidae</taxon>
        <taxon>Catharus</taxon>
    </lineage>
</organism>
<reference evidence="2" key="1">
    <citation type="submission" date="2020-10" db="EMBL/GenBank/DDBJ databases">
        <title>Catharus ustulatus (Swainson's thrush) genome, bCatUst1, primary haplotype v2.</title>
        <authorList>
            <person name="Delmore K."/>
            <person name="Vafadar M."/>
            <person name="Formenti G."/>
            <person name="Chow W."/>
            <person name="Pelan S."/>
            <person name="Howe K."/>
            <person name="Rhie A."/>
            <person name="Mountcastle J."/>
            <person name="Haase B."/>
            <person name="Fedrigo O."/>
            <person name="Jarvis E.D."/>
        </authorList>
    </citation>
    <scope>NUCLEOTIDE SEQUENCE [LARGE SCALE GENOMIC DNA]</scope>
</reference>
<keyword evidence="3" id="KW-1185">Reference proteome</keyword>
<accession>A0A8C3VAC6</accession>
<reference evidence="2" key="2">
    <citation type="submission" date="2025-08" db="UniProtKB">
        <authorList>
            <consortium name="Ensembl"/>
        </authorList>
    </citation>
    <scope>IDENTIFICATION</scope>
</reference>
<dbReference type="Ensembl" id="ENSCUST00005026234.1">
    <property type="protein sequence ID" value="ENSCUSP00005025333.1"/>
    <property type="gene ID" value="ENSCUSG00005015758.1"/>
</dbReference>